<feature type="region of interest" description="Disordered" evidence="1">
    <location>
        <begin position="282"/>
        <end position="404"/>
    </location>
</feature>
<comment type="caution">
    <text evidence="2">The sequence shown here is derived from an EMBL/GenBank/DDBJ whole genome shotgun (WGS) entry which is preliminary data.</text>
</comment>
<feature type="region of interest" description="Disordered" evidence="1">
    <location>
        <begin position="216"/>
        <end position="262"/>
    </location>
</feature>
<keyword evidence="3" id="KW-1185">Reference proteome</keyword>
<dbReference type="AlphaFoldDB" id="A0A8K0H2B6"/>
<feature type="compositionally biased region" description="Basic and acidic residues" evidence="1">
    <location>
        <begin position="297"/>
        <end position="315"/>
    </location>
</feature>
<proteinExistence type="predicted"/>
<feature type="compositionally biased region" description="Basic and acidic residues" evidence="1">
    <location>
        <begin position="243"/>
        <end position="262"/>
    </location>
</feature>
<evidence type="ECO:0000313" key="2">
    <source>
        <dbReference type="EMBL" id="KAF3444359.1"/>
    </source>
</evidence>
<sequence length="404" mass="44587">MTSSTSSNFLRPFQELPSAVDNFLGPQATSYGLRNFGHRTASYGRTTLGPDNFYGLAKLPRPRLNYGLSQLPHSGPDSTTALTTSYGTRTTSYGLGQLLHGPQATSTAFQNFLRPQATYGLKQLPIALEPHYELPTAWTTTSSVGQANFSASDNFPTGRTLPDAGQLHGPPQLLRPQEPSSRLGNFPLAFPQLPAFSGQLPADLGNFLRPFRPDQNWRASGSLGGGGDQAWGGGTRPALGPDQGREEVDKQGGRTKPGGELDSRGRWIKLWRRWIKWEEVRTPRESDQAEEVTMTEELDKSRRGGPSRELDEPRRPGNRKSRTTRRSRTCQLEEVGPAGEVGQSRRRWDSREGEDQPGGRGQTRRRSQAEEEADEREVDQAGMPDQAEEVDQQVIKHRGGGTIL</sequence>
<evidence type="ECO:0000256" key="1">
    <source>
        <dbReference type="SAM" id="MobiDB-lite"/>
    </source>
</evidence>
<reference evidence="2" key="1">
    <citation type="submission" date="2020-03" db="EMBL/GenBank/DDBJ databases">
        <title>A high-quality chromosome-level genome assembly of a woody plant with both climbing and erect habits, Rhamnella rubrinervis.</title>
        <authorList>
            <person name="Lu Z."/>
            <person name="Yang Y."/>
            <person name="Zhu X."/>
            <person name="Sun Y."/>
        </authorList>
    </citation>
    <scope>NUCLEOTIDE SEQUENCE</scope>
    <source>
        <strain evidence="2">BYM</strain>
        <tissue evidence="2">Leaf</tissue>
    </source>
</reference>
<feature type="compositionally biased region" description="Gly residues" evidence="1">
    <location>
        <begin position="222"/>
        <end position="235"/>
    </location>
</feature>
<feature type="compositionally biased region" description="Basic residues" evidence="1">
    <location>
        <begin position="395"/>
        <end position="404"/>
    </location>
</feature>
<evidence type="ECO:0000313" key="3">
    <source>
        <dbReference type="Proteomes" id="UP000796880"/>
    </source>
</evidence>
<accession>A0A8K0H2B6</accession>
<feature type="compositionally biased region" description="Basic residues" evidence="1">
    <location>
        <begin position="316"/>
        <end position="328"/>
    </location>
</feature>
<dbReference type="Proteomes" id="UP000796880">
    <property type="component" value="Unassembled WGS sequence"/>
</dbReference>
<feature type="region of interest" description="Disordered" evidence="1">
    <location>
        <begin position="149"/>
        <end position="186"/>
    </location>
</feature>
<name>A0A8K0H2B6_9ROSA</name>
<dbReference type="EMBL" id="VOIH02000006">
    <property type="protein sequence ID" value="KAF3444359.1"/>
    <property type="molecule type" value="Genomic_DNA"/>
</dbReference>
<organism evidence="2 3">
    <name type="scientific">Rhamnella rubrinervis</name>
    <dbReference type="NCBI Taxonomy" id="2594499"/>
    <lineage>
        <taxon>Eukaryota</taxon>
        <taxon>Viridiplantae</taxon>
        <taxon>Streptophyta</taxon>
        <taxon>Embryophyta</taxon>
        <taxon>Tracheophyta</taxon>
        <taxon>Spermatophyta</taxon>
        <taxon>Magnoliopsida</taxon>
        <taxon>eudicotyledons</taxon>
        <taxon>Gunneridae</taxon>
        <taxon>Pentapetalae</taxon>
        <taxon>rosids</taxon>
        <taxon>fabids</taxon>
        <taxon>Rosales</taxon>
        <taxon>Rhamnaceae</taxon>
        <taxon>rhamnoid group</taxon>
        <taxon>Rhamneae</taxon>
        <taxon>Rhamnella</taxon>
    </lineage>
</organism>
<gene>
    <name evidence="2" type="ORF">FNV43_RR14051</name>
</gene>
<protein>
    <submittedName>
        <fullName evidence="2">Uncharacterized protein</fullName>
    </submittedName>
</protein>